<dbReference type="PRINTS" id="PR00344">
    <property type="entry name" value="BCTRLSENSOR"/>
</dbReference>
<dbReference type="EMBL" id="QEWP01000005">
    <property type="protein sequence ID" value="PWD99875.1"/>
    <property type="molecule type" value="Genomic_DNA"/>
</dbReference>
<dbReference type="OrthoDB" id="9781208at2"/>
<dbReference type="SUPFAM" id="SSF55874">
    <property type="entry name" value="ATPase domain of HSP90 chaperone/DNA topoisomerase II/histidine kinase"/>
    <property type="match status" value="1"/>
</dbReference>
<organism evidence="10 11">
    <name type="scientific">Marinilabilia rubra</name>
    <dbReference type="NCBI Taxonomy" id="2162893"/>
    <lineage>
        <taxon>Bacteria</taxon>
        <taxon>Pseudomonadati</taxon>
        <taxon>Bacteroidota</taxon>
        <taxon>Bacteroidia</taxon>
        <taxon>Marinilabiliales</taxon>
        <taxon>Marinilabiliaceae</taxon>
        <taxon>Marinilabilia</taxon>
    </lineage>
</organism>
<dbReference type="Pfam" id="PF02518">
    <property type="entry name" value="HATPase_c"/>
    <property type="match status" value="1"/>
</dbReference>
<dbReference type="CDD" id="cd00082">
    <property type="entry name" value="HisKA"/>
    <property type="match status" value="1"/>
</dbReference>
<dbReference type="InterPro" id="IPR001789">
    <property type="entry name" value="Sig_transdc_resp-reg_receiver"/>
</dbReference>
<dbReference type="InterPro" id="IPR003594">
    <property type="entry name" value="HATPase_dom"/>
</dbReference>
<dbReference type="PROSITE" id="PS50110">
    <property type="entry name" value="RESPONSE_REGULATORY"/>
    <property type="match status" value="1"/>
</dbReference>
<dbReference type="Proteomes" id="UP000244956">
    <property type="component" value="Unassembled WGS sequence"/>
</dbReference>
<evidence type="ECO:0000256" key="7">
    <source>
        <dbReference type="SAM" id="Coils"/>
    </source>
</evidence>
<dbReference type="InterPro" id="IPR003661">
    <property type="entry name" value="HisK_dim/P_dom"/>
</dbReference>
<feature type="coiled-coil region" evidence="7">
    <location>
        <begin position="121"/>
        <end position="152"/>
    </location>
</feature>
<keyword evidence="5" id="KW-0418">Kinase</keyword>
<evidence type="ECO:0000256" key="1">
    <source>
        <dbReference type="ARBA" id="ARBA00000085"/>
    </source>
</evidence>
<feature type="modified residue" description="4-aspartylphosphate" evidence="6">
    <location>
        <position position="53"/>
    </location>
</feature>
<accession>A0A2U2B9X5</accession>
<dbReference type="InterPro" id="IPR005467">
    <property type="entry name" value="His_kinase_dom"/>
</dbReference>
<feature type="domain" description="Histidine kinase" evidence="8">
    <location>
        <begin position="162"/>
        <end position="377"/>
    </location>
</feature>
<feature type="domain" description="Response regulatory" evidence="9">
    <location>
        <begin position="5"/>
        <end position="119"/>
    </location>
</feature>
<gene>
    <name evidence="10" type="ORF">DDZ16_08260</name>
</gene>
<keyword evidence="11" id="KW-1185">Reference proteome</keyword>
<dbReference type="AlphaFoldDB" id="A0A2U2B9X5"/>
<protein>
    <recommendedName>
        <fullName evidence="2">histidine kinase</fullName>
        <ecNumber evidence="2">2.7.13.3</ecNumber>
    </recommendedName>
</protein>
<dbReference type="InterPro" id="IPR036890">
    <property type="entry name" value="HATPase_C_sf"/>
</dbReference>
<evidence type="ECO:0000259" key="8">
    <source>
        <dbReference type="PROSITE" id="PS50109"/>
    </source>
</evidence>
<dbReference type="Gene3D" id="3.30.565.10">
    <property type="entry name" value="Histidine kinase-like ATPase, C-terminal domain"/>
    <property type="match status" value="1"/>
</dbReference>
<dbReference type="SMART" id="SM00387">
    <property type="entry name" value="HATPase_c"/>
    <property type="match status" value="1"/>
</dbReference>
<sequence length="379" mass="43126">MDKPRVIFVDDEKDNLVGFKASYSKFYNIDTVLNGRLAIDLINKQNYDVVLVDYKMPEKDGLSLIQKIRVDHPELTFIVVTAFADIDVVIRALEMHCIFSFVQKPWNHEELKNTIDRAVEMSQFRRENRKLKEDLLLKNERLEQALEKEKKLNEYRLSFIRNLSHEVRTPLNGILGFTSVAKSMSCKAELSELIDLSVDAGDQLLRTFDNILVASEIFSGETSVSLSRFSLNEVIKDVMESLVDNSGEFSGRQIVLNFLGDVEVFLDFEKVKSVFYQILHNALKFSRKTPVCLNLQEMEGQVKVEIKDAGVGIPPAVRGRIFEPFFQEDASLSRRFPGNGLGLFIARSYVSVLNGVVEVESEPEWGTVVSVFLPIEDSN</sequence>
<dbReference type="EC" id="2.7.13.3" evidence="2"/>
<dbReference type="Gene3D" id="3.40.50.2300">
    <property type="match status" value="1"/>
</dbReference>
<evidence type="ECO:0000313" key="11">
    <source>
        <dbReference type="Proteomes" id="UP000244956"/>
    </source>
</evidence>
<dbReference type="InterPro" id="IPR004358">
    <property type="entry name" value="Sig_transdc_His_kin-like_C"/>
</dbReference>
<evidence type="ECO:0000256" key="6">
    <source>
        <dbReference type="PROSITE-ProRule" id="PRU00169"/>
    </source>
</evidence>
<dbReference type="Pfam" id="PF00512">
    <property type="entry name" value="HisKA"/>
    <property type="match status" value="1"/>
</dbReference>
<dbReference type="SUPFAM" id="SSF52172">
    <property type="entry name" value="CheY-like"/>
    <property type="match status" value="1"/>
</dbReference>
<dbReference type="SMART" id="SM00448">
    <property type="entry name" value="REC"/>
    <property type="match status" value="1"/>
</dbReference>
<evidence type="ECO:0000256" key="2">
    <source>
        <dbReference type="ARBA" id="ARBA00012438"/>
    </source>
</evidence>
<evidence type="ECO:0000256" key="5">
    <source>
        <dbReference type="ARBA" id="ARBA00022777"/>
    </source>
</evidence>
<name>A0A2U2B9X5_9BACT</name>
<dbReference type="InterPro" id="IPR036097">
    <property type="entry name" value="HisK_dim/P_sf"/>
</dbReference>
<comment type="catalytic activity">
    <reaction evidence="1">
        <text>ATP + protein L-histidine = ADP + protein N-phospho-L-histidine.</text>
        <dbReference type="EC" id="2.7.13.3"/>
    </reaction>
</comment>
<evidence type="ECO:0000313" key="10">
    <source>
        <dbReference type="EMBL" id="PWD99875.1"/>
    </source>
</evidence>
<dbReference type="PANTHER" id="PTHR43047">
    <property type="entry name" value="TWO-COMPONENT HISTIDINE PROTEIN KINASE"/>
    <property type="match status" value="1"/>
</dbReference>
<dbReference type="RefSeq" id="WP_109263976.1">
    <property type="nucleotide sequence ID" value="NZ_QEWP01000005.1"/>
</dbReference>
<comment type="caution">
    <text evidence="10">The sequence shown here is derived from an EMBL/GenBank/DDBJ whole genome shotgun (WGS) entry which is preliminary data.</text>
</comment>
<dbReference type="SUPFAM" id="SSF47384">
    <property type="entry name" value="Homodimeric domain of signal transducing histidine kinase"/>
    <property type="match status" value="1"/>
</dbReference>
<proteinExistence type="predicted"/>
<keyword evidence="7" id="KW-0175">Coiled coil</keyword>
<dbReference type="PROSITE" id="PS50109">
    <property type="entry name" value="HIS_KIN"/>
    <property type="match status" value="1"/>
</dbReference>
<evidence type="ECO:0000256" key="4">
    <source>
        <dbReference type="ARBA" id="ARBA00022679"/>
    </source>
</evidence>
<evidence type="ECO:0000256" key="3">
    <source>
        <dbReference type="ARBA" id="ARBA00022553"/>
    </source>
</evidence>
<dbReference type="SMART" id="SM00388">
    <property type="entry name" value="HisKA"/>
    <property type="match status" value="1"/>
</dbReference>
<dbReference type="GO" id="GO:0005886">
    <property type="term" value="C:plasma membrane"/>
    <property type="evidence" value="ECO:0007669"/>
    <property type="project" value="TreeGrafter"/>
</dbReference>
<dbReference type="Pfam" id="PF00072">
    <property type="entry name" value="Response_reg"/>
    <property type="match status" value="1"/>
</dbReference>
<dbReference type="GO" id="GO:0000155">
    <property type="term" value="F:phosphorelay sensor kinase activity"/>
    <property type="evidence" value="ECO:0007669"/>
    <property type="project" value="InterPro"/>
</dbReference>
<keyword evidence="4" id="KW-0808">Transferase</keyword>
<dbReference type="GO" id="GO:0009927">
    <property type="term" value="F:histidine phosphotransfer kinase activity"/>
    <property type="evidence" value="ECO:0007669"/>
    <property type="project" value="TreeGrafter"/>
</dbReference>
<dbReference type="Gene3D" id="1.10.287.130">
    <property type="match status" value="1"/>
</dbReference>
<evidence type="ECO:0000259" key="9">
    <source>
        <dbReference type="PROSITE" id="PS50110"/>
    </source>
</evidence>
<keyword evidence="3 6" id="KW-0597">Phosphoprotein</keyword>
<dbReference type="PANTHER" id="PTHR43047:SF72">
    <property type="entry name" value="OSMOSENSING HISTIDINE PROTEIN KINASE SLN1"/>
    <property type="match status" value="1"/>
</dbReference>
<dbReference type="InterPro" id="IPR011006">
    <property type="entry name" value="CheY-like_superfamily"/>
</dbReference>
<reference evidence="10 11" key="1">
    <citation type="submission" date="2018-05" db="EMBL/GenBank/DDBJ databases">
        <title>Marinilabilia rubrum sp. nov., isolated from saltern sediment.</title>
        <authorList>
            <person name="Zhang R."/>
        </authorList>
    </citation>
    <scope>NUCLEOTIDE SEQUENCE [LARGE SCALE GENOMIC DNA]</scope>
    <source>
        <strain evidence="10 11">WTE16</strain>
    </source>
</reference>